<dbReference type="AlphaFoldDB" id="C1HBK5"/>
<keyword evidence="2" id="KW-1185">Reference proteome</keyword>
<evidence type="ECO:0000313" key="2">
    <source>
        <dbReference type="Proteomes" id="UP000002059"/>
    </source>
</evidence>
<accession>C1HBK5</accession>
<dbReference type="VEuPathDB" id="FungiDB:PAAG_08146"/>
<organism evidence="1 2">
    <name type="scientific">Paracoccidioides lutzii (strain ATCC MYA-826 / Pb01)</name>
    <name type="common">Paracoccidioides brasiliensis</name>
    <dbReference type="NCBI Taxonomy" id="502779"/>
    <lineage>
        <taxon>Eukaryota</taxon>
        <taxon>Fungi</taxon>
        <taxon>Dikarya</taxon>
        <taxon>Ascomycota</taxon>
        <taxon>Pezizomycotina</taxon>
        <taxon>Eurotiomycetes</taxon>
        <taxon>Eurotiomycetidae</taxon>
        <taxon>Onygenales</taxon>
        <taxon>Ajellomycetaceae</taxon>
        <taxon>Paracoccidioides</taxon>
    </lineage>
</organism>
<reference evidence="1 2" key="1">
    <citation type="journal article" date="2011" name="PLoS Genet.">
        <title>Comparative genomic analysis of human fungal pathogens causing paracoccidioidomycosis.</title>
        <authorList>
            <person name="Desjardins C.A."/>
            <person name="Champion M.D."/>
            <person name="Holder J.W."/>
            <person name="Muszewska A."/>
            <person name="Goldberg J."/>
            <person name="Bailao A.M."/>
            <person name="Brigido M.M."/>
            <person name="Ferreira M.E."/>
            <person name="Garcia A.M."/>
            <person name="Grynberg M."/>
            <person name="Gujja S."/>
            <person name="Heiman D.I."/>
            <person name="Henn M.R."/>
            <person name="Kodira C.D."/>
            <person name="Leon-Narvaez H."/>
            <person name="Longo L.V."/>
            <person name="Ma L.J."/>
            <person name="Malavazi I."/>
            <person name="Matsuo A.L."/>
            <person name="Morais F.V."/>
            <person name="Pereira M."/>
            <person name="Rodriguez-Brito S."/>
            <person name="Sakthikumar S."/>
            <person name="Salem-Izacc S.M."/>
            <person name="Sykes S.M."/>
            <person name="Teixeira M.M."/>
            <person name="Vallejo M.C."/>
            <person name="Walter M.E."/>
            <person name="Yandava C."/>
            <person name="Young S."/>
            <person name="Zeng Q."/>
            <person name="Zucker J."/>
            <person name="Felipe M.S."/>
            <person name="Goldman G.H."/>
            <person name="Haas B.J."/>
            <person name="McEwen J.G."/>
            <person name="Nino-Vega G."/>
            <person name="Puccia R."/>
            <person name="San-Blas G."/>
            <person name="Soares C.M."/>
            <person name="Birren B.W."/>
            <person name="Cuomo C.A."/>
        </authorList>
    </citation>
    <scope>NUCLEOTIDE SEQUENCE [LARGE SCALE GENOMIC DNA]</scope>
    <source>
        <strain evidence="2">ATCC MYA-826 / Pb01</strain>
    </source>
</reference>
<dbReference type="GeneID" id="9093161"/>
<dbReference type="RefSeq" id="XP_015701098.1">
    <property type="nucleotide sequence ID" value="XM_015846434.1"/>
</dbReference>
<gene>
    <name evidence="1" type="ORF">PAAG_08146</name>
</gene>
<evidence type="ECO:0000313" key="1">
    <source>
        <dbReference type="EMBL" id="EEH38419.2"/>
    </source>
</evidence>
<dbReference type="HOGENOM" id="CLU_2306905_0_0_1"/>
<name>C1HBK5_PARBA</name>
<sequence>MIHNSGKALGGSSAINGASPYLPRGSVPFQKSSMLKSLQAWLDRLDTRYITANTTPTGHFTDDAAGSGWGGRRQAESLWNEECASYRRVCDAVSGRWTFD</sequence>
<dbReference type="Proteomes" id="UP000002059">
    <property type="component" value="Partially assembled WGS sequence"/>
</dbReference>
<dbReference type="KEGG" id="pbl:PAAG_08146"/>
<proteinExistence type="predicted"/>
<protein>
    <submittedName>
        <fullName evidence="1">Uncharacterized protein</fullName>
    </submittedName>
</protein>
<dbReference type="EMBL" id="KN294021">
    <property type="protein sequence ID" value="EEH38419.2"/>
    <property type="molecule type" value="Genomic_DNA"/>
</dbReference>